<organism evidence="2 3">
    <name type="scientific">Protofrankia coriariae</name>
    <dbReference type="NCBI Taxonomy" id="1562887"/>
    <lineage>
        <taxon>Bacteria</taxon>
        <taxon>Bacillati</taxon>
        <taxon>Actinomycetota</taxon>
        <taxon>Actinomycetes</taxon>
        <taxon>Frankiales</taxon>
        <taxon>Frankiaceae</taxon>
        <taxon>Protofrankia</taxon>
    </lineage>
</organism>
<keyword evidence="2" id="KW-0808">Transferase</keyword>
<dbReference type="GO" id="GO:0008168">
    <property type="term" value="F:methyltransferase activity"/>
    <property type="evidence" value="ECO:0007669"/>
    <property type="project" value="UniProtKB-KW"/>
</dbReference>
<protein>
    <submittedName>
        <fullName evidence="2">Cytosine methyltransferase</fullName>
    </submittedName>
</protein>
<dbReference type="PANTHER" id="PTHR33360">
    <property type="entry name" value="TRANSPOSASE FOR INSERTION SEQUENCE ELEMENT IS200"/>
    <property type="match status" value="1"/>
</dbReference>
<dbReference type="NCBIfam" id="NF033573">
    <property type="entry name" value="transpos_IS200"/>
    <property type="match status" value="1"/>
</dbReference>
<evidence type="ECO:0000313" key="3">
    <source>
        <dbReference type="Proteomes" id="UP000035425"/>
    </source>
</evidence>
<dbReference type="Proteomes" id="UP000035425">
    <property type="component" value="Unassembled WGS sequence"/>
</dbReference>
<dbReference type="GO" id="GO:0032259">
    <property type="term" value="P:methylation"/>
    <property type="evidence" value="ECO:0007669"/>
    <property type="project" value="UniProtKB-KW"/>
</dbReference>
<dbReference type="InterPro" id="IPR036515">
    <property type="entry name" value="Transposase_17_sf"/>
</dbReference>
<reference evidence="2 3" key="1">
    <citation type="submission" date="2014-12" db="EMBL/GenBank/DDBJ databases">
        <title>Frankia sp. BMG5.1 draft genome.</title>
        <authorList>
            <person name="Gtari M."/>
            <person name="Ghodhbane-Gtari F."/>
            <person name="Nouioui I."/>
            <person name="Ktari A."/>
            <person name="Hezbri K."/>
            <person name="Mimouni W."/>
            <person name="Sbissi I."/>
            <person name="Ayari A."/>
            <person name="Yamanaka T."/>
            <person name="Normand P."/>
            <person name="Tisa L.S."/>
            <person name="Boudabous A."/>
        </authorList>
    </citation>
    <scope>NUCLEOTIDE SEQUENCE [LARGE SCALE GENOMIC DNA]</scope>
    <source>
        <strain evidence="2 3">BMG5.1</strain>
    </source>
</reference>
<feature type="domain" description="Transposase IS200-like" evidence="1">
    <location>
        <begin position="14"/>
        <end position="134"/>
    </location>
</feature>
<dbReference type="SMART" id="SM01321">
    <property type="entry name" value="Y1_Tnp"/>
    <property type="match status" value="1"/>
</dbReference>
<dbReference type="PANTHER" id="PTHR33360:SF2">
    <property type="entry name" value="TRANSPOSASE FOR INSERTION SEQUENCE ELEMENT IS200"/>
    <property type="match status" value="1"/>
</dbReference>
<sequence length="138" mass="15739">MAQDDSYRRGRHVVSALHVHLVFVTKYRHGVLDTAMLDRCRQIMSEVCDDFGATLAEFNGEDDHVHLLVHYPPKISVSALVNSIKGVSARRLRTEFTERVNQHSMRGHFWSPSYFAGSVDGAPLSLVHQYIERQRHPA</sequence>
<dbReference type="RefSeq" id="WP_047225057.1">
    <property type="nucleotide sequence ID" value="NZ_JWIO01000062.1"/>
</dbReference>
<keyword evidence="3" id="KW-1185">Reference proteome</keyword>
<name>A0ABR5EZ49_9ACTN</name>
<keyword evidence="2" id="KW-0489">Methyltransferase</keyword>
<comment type="caution">
    <text evidence="2">The sequence shown here is derived from an EMBL/GenBank/DDBJ whole genome shotgun (WGS) entry which is preliminary data.</text>
</comment>
<evidence type="ECO:0000259" key="1">
    <source>
        <dbReference type="SMART" id="SM01321"/>
    </source>
</evidence>
<dbReference type="EMBL" id="JWIO01000062">
    <property type="protein sequence ID" value="KLL09735.1"/>
    <property type="molecule type" value="Genomic_DNA"/>
</dbReference>
<dbReference type="SUPFAM" id="SSF143422">
    <property type="entry name" value="Transposase IS200-like"/>
    <property type="match status" value="1"/>
</dbReference>
<gene>
    <name evidence="2" type="ORF">FrCorBMG51_22815</name>
</gene>
<proteinExistence type="predicted"/>
<accession>A0ABR5EZ49</accession>
<evidence type="ECO:0000313" key="2">
    <source>
        <dbReference type="EMBL" id="KLL09735.1"/>
    </source>
</evidence>
<dbReference type="Gene3D" id="3.30.70.1290">
    <property type="entry name" value="Transposase IS200-like"/>
    <property type="match status" value="1"/>
</dbReference>
<dbReference type="InterPro" id="IPR002686">
    <property type="entry name" value="Transposase_17"/>
</dbReference>
<dbReference type="Pfam" id="PF01797">
    <property type="entry name" value="Y1_Tnp"/>
    <property type="match status" value="1"/>
</dbReference>